<comment type="caution">
    <text evidence="3">The sequence shown here is derived from an EMBL/GenBank/DDBJ whole genome shotgun (WGS) entry which is preliminary data.</text>
</comment>
<feature type="chain" id="PRO_5026944536" description="DUF3035 domain-containing protein" evidence="2">
    <location>
        <begin position="21"/>
        <end position="215"/>
    </location>
</feature>
<dbReference type="RefSeq" id="WP_150964659.1">
    <property type="nucleotide sequence ID" value="NZ_VZZJ01000013.1"/>
</dbReference>
<keyword evidence="4" id="KW-1185">Reference proteome</keyword>
<name>A0A6N6MSS2_9HYPH</name>
<keyword evidence="2" id="KW-0732">Signal</keyword>
<dbReference type="Proteomes" id="UP000441523">
    <property type="component" value="Unassembled WGS sequence"/>
</dbReference>
<sequence>MVKSLLVAALPILLLGGCISTDSDPLALGRGGAPGVAPAALAQAAPPEPAAAMPGQLLPQANAPSRVAGVDPYAALSRADAIQARVSTRAATYEAPPDTPPARRSVSGSALASADPEQPVPAAGLGHMMAMAPGGAPARTAVAQAEAIHSGPTATVEARAAKEQRAQDQRNKRFDSEVRRVTASVCAECGPAPARGRRTRPAPVPDPAEVAPDAE</sequence>
<dbReference type="PROSITE" id="PS51257">
    <property type="entry name" value="PROKAR_LIPOPROTEIN"/>
    <property type="match status" value="1"/>
</dbReference>
<reference evidence="3 4" key="1">
    <citation type="submission" date="2019-09" db="EMBL/GenBank/DDBJ databases">
        <title>YIM 132548 draft genome.</title>
        <authorList>
            <person name="Jiang L."/>
        </authorList>
    </citation>
    <scope>NUCLEOTIDE SEQUENCE [LARGE SCALE GENOMIC DNA]</scope>
    <source>
        <strain evidence="3 4">YIM 132548</strain>
    </source>
</reference>
<feature type="region of interest" description="Disordered" evidence="1">
    <location>
        <begin position="190"/>
        <end position="215"/>
    </location>
</feature>
<evidence type="ECO:0000256" key="1">
    <source>
        <dbReference type="SAM" id="MobiDB-lite"/>
    </source>
</evidence>
<feature type="region of interest" description="Disordered" evidence="1">
    <location>
        <begin position="89"/>
        <end position="125"/>
    </location>
</feature>
<protein>
    <recommendedName>
        <fullName evidence="5">DUF3035 domain-containing protein</fullName>
    </recommendedName>
</protein>
<organism evidence="3 4">
    <name type="scientific">Methylobacterium planeticum</name>
    <dbReference type="NCBI Taxonomy" id="2615211"/>
    <lineage>
        <taxon>Bacteria</taxon>
        <taxon>Pseudomonadati</taxon>
        <taxon>Pseudomonadota</taxon>
        <taxon>Alphaproteobacteria</taxon>
        <taxon>Hyphomicrobiales</taxon>
        <taxon>Methylobacteriaceae</taxon>
        <taxon>Methylobacterium</taxon>
    </lineage>
</organism>
<proteinExistence type="predicted"/>
<evidence type="ECO:0000313" key="4">
    <source>
        <dbReference type="Proteomes" id="UP000441523"/>
    </source>
</evidence>
<accession>A0A6N6MSS2</accession>
<dbReference type="EMBL" id="VZZJ01000013">
    <property type="protein sequence ID" value="KAB1072467.1"/>
    <property type="molecule type" value="Genomic_DNA"/>
</dbReference>
<evidence type="ECO:0008006" key="5">
    <source>
        <dbReference type="Google" id="ProtNLM"/>
    </source>
</evidence>
<dbReference type="AlphaFoldDB" id="A0A6N6MSS2"/>
<evidence type="ECO:0000313" key="3">
    <source>
        <dbReference type="EMBL" id="KAB1072467.1"/>
    </source>
</evidence>
<evidence type="ECO:0000256" key="2">
    <source>
        <dbReference type="SAM" id="SignalP"/>
    </source>
</evidence>
<gene>
    <name evidence="3" type="ORF">F6X51_15870</name>
</gene>
<feature type="signal peptide" evidence="2">
    <location>
        <begin position="1"/>
        <end position="20"/>
    </location>
</feature>